<gene>
    <name evidence="1" type="ORF">BV22DRAFT_1048981</name>
</gene>
<proteinExistence type="predicted"/>
<evidence type="ECO:0000313" key="1">
    <source>
        <dbReference type="EMBL" id="KAH7922330.1"/>
    </source>
</evidence>
<protein>
    <submittedName>
        <fullName evidence="1">Uncharacterized protein</fullName>
    </submittedName>
</protein>
<name>A0ACB8B9F8_9AGAM</name>
<comment type="caution">
    <text evidence="1">The sequence shown here is derived from an EMBL/GenBank/DDBJ whole genome shotgun (WGS) entry which is preliminary data.</text>
</comment>
<organism evidence="1 2">
    <name type="scientific">Leucogyrophana mollusca</name>
    <dbReference type="NCBI Taxonomy" id="85980"/>
    <lineage>
        <taxon>Eukaryota</taxon>
        <taxon>Fungi</taxon>
        <taxon>Dikarya</taxon>
        <taxon>Basidiomycota</taxon>
        <taxon>Agaricomycotina</taxon>
        <taxon>Agaricomycetes</taxon>
        <taxon>Agaricomycetidae</taxon>
        <taxon>Boletales</taxon>
        <taxon>Boletales incertae sedis</taxon>
        <taxon>Leucogyrophana</taxon>
    </lineage>
</organism>
<sequence>MANIRSGSYHITSAALSGAGSVIGRDVDSSINPKKIYSLPFGADPPVWDLEALGNGRYRLSIDGAFVGERDGRLWGFLAAGEGEEWIITDRAHHGAYTIEKLDGTGWVSPAEQPYTQIEVRPLIAAPSDPPYFPAKELWKISPVLSV</sequence>
<accession>A0ACB8B9F8</accession>
<reference evidence="1" key="1">
    <citation type="journal article" date="2021" name="New Phytol.">
        <title>Evolutionary innovations through gain and loss of genes in the ectomycorrhizal Boletales.</title>
        <authorList>
            <person name="Wu G."/>
            <person name="Miyauchi S."/>
            <person name="Morin E."/>
            <person name="Kuo A."/>
            <person name="Drula E."/>
            <person name="Varga T."/>
            <person name="Kohler A."/>
            <person name="Feng B."/>
            <person name="Cao Y."/>
            <person name="Lipzen A."/>
            <person name="Daum C."/>
            <person name="Hundley H."/>
            <person name="Pangilinan J."/>
            <person name="Johnson J."/>
            <person name="Barry K."/>
            <person name="LaButti K."/>
            <person name="Ng V."/>
            <person name="Ahrendt S."/>
            <person name="Min B."/>
            <person name="Choi I.G."/>
            <person name="Park H."/>
            <person name="Plett J.M."/>
            <person name="Magnuson J."/>
            <person name="Spatafora J.W."/>
            <person name="Nagy L.G."/>
            <person name="Henrissat B."/>
            <person name="Grigoriev I.V."/>
            <person name="Yang Z.L."/>
            <person name="Xu J."/>
            <person name="Martin F.M."/>
        </authorList>
    </citation>
    <scope>NUCLEOTIDE SEQUENCE</scope>
    <source>
        <strain evidence="1">KUC20120723A-06</strain>
    </source>
</reference>
<evidence type="ECO:0000313" key="2">
    <source>
        <dbReference type="Proteomes" id="UP000790709"/>
    </source>
</evidence>
<dbReference type="Proteomes" id="UP000790709">
    <property type="component" value="Unassembled WGS sequence"/>
</dbReference>
<dbReference type="EMBL" id="MU266489">
    <property type="protein sequence ID" value="KAH7922330.1"/>
    <property type="molecule type" value="Genomic_DNA"/>
</dbReference>
<keyword evidence="2" id="KW-1185">Reference proteome</keyword>